<feature type="region of interest" description="Disordered" evidence="1">
    <location>
        <begin position="1"/>
        <end position="56"/>
    </location>
</feature>
<feature type="region of interest" description="Disordered" evidence="1">
    <location>
        <begin position="155"/>
        <end position="240"/>
    </location>
</feature>
<feature type="compositionally biased region" description="Acidic residues" evidence="1">
    <location>
        <begin position="15"/>
        <end position="27"/>
    </location>
</feature>
<dbReference type="PANTHER" id="PTHR43991">
    <property type="entry name" value="WD REPEAT PROTEIN (AFU_ORTHOLOGUE AFUA_8G05640)-RELATED"/>
    <property type="match status" value="1"/>
</dbReference>
<proteinExistence type="predicted"/>
<dbReference type="Proteomes" id="UP000077315">
    <property type="component" value="Unassembled WGS sequence"/>
</dbReference>
<feature type="compositionally biased region" description="Acidic residues" evidence="1">
    <location>
        <begin position="43"/>
        <end position="54"/>
    </location>
</feature>
<name>A0A162ZLT5_PHYB8</name>
<dbReference type="OrthoDB" id="418169at2759"/>
<keyword evidence="3" id="KW-1185">Reference proteome</keyword>
<dbReference type="GeneID" id="29000493"/>
<dbReference type="RefSeq" id="XP_018285721.1">
    <property type="nucleotide sequence ID" value="XM_018439587.1"/>
</dbReference>
<reference evidence="3" key="1">
    <citation type="submission" date="2015-06" db="EMBL/GenBank/DDBJ databases">
        <title>Expansion of signal transduction pathways in fungi by whole-genome duplication.</title>
        <authorList>
            <consortium name="DOE Joint Genome Institute"/>
            <person name="Corrochano L.M."/>
            <person name="Kuo A."/>
            <person name="Marcet-Houben M."/>
            <person name="Polaino S."/>
            <person name="Salamov A."/>
            <person name="Villalobos J.M."/>
            <person name="Alvarez M.I."/>
            <person name="Avalos J."/>
            <person name="Benito E.P."/>
            <person name="Benoit I."/>
            <person name="Burger G."/>
            <person name="Camino L.P."/>
            <person name="Canovas D."/>
            <person name="Cerda-Olmedo E."/>
            <person name="Cheng J.-F."/>
            <person name="Dominguez A."/>
            <person name="Elias M."/>
            <person name="Eslava A.P."/>
            <person name="Glaser F."/>
            <person name="Grimwood J."/>
            <person name="Gutierrez G."/>
            <person name="Heitman J."/>
            <person name="Henrissat B."/>
            <person name="Iturriaga E.A."/>
            <person name="Lang B.F."/>
            <person name="Lavin J.L."/>
            <person name="Lee S."/>
            <person name="Li W."/>
            <person name="Lindquist E."/>
            <person name="Lopez-Garcia S."/>
            <person name="Luque E.M."/>
            <person name="Marcos A.T."/>
            <person name="Martin J."/>
            <person name="McCluskey K."/>
            <person name="Medina H.R."/>
            <person name="Miralles-Duran A."/>
            <person name="Miyazaki A."/>
            <person name="Munoz-Torres E."/>
            <person name="Oguiza J.A."/>
            <person name="Ohm R."/>
            <person name="Olmedo M."/>
            <person name="Orejas M."/>
            <person name="Ortiz-Castellanos L."/>
            <person name="Pisabarro A.G."/>
            <person name="Rodriguez-Romero J."/>
            <person name="Ruiz-Herrera J."/>
            <person name="Ruiz-Vazquez R."/>
            <person name="Sanz C."/>
            <person name="Schackwitz W."/>
            <person name="Schmutz J."/>
            <person name="Shahriari M."/>
            <person name="Shelest E."/>
            <person name="Silva-Franco F."/>
            <person name="Soanes D."/>
            <person name="Syed K."/>
            <person name="Tagua V.G."/>
            <person name="Talbot N.J."/>
            <person name="Thon M."/>
            <person name="De vries R.P."/>
            <person name="Wiebenga A."/>
            <person name="Yadav J.S."/>
            <person name="Braun E.L."/>
            <person name="Baker S."/>
            <person name="Garre V."/>
            <person name="Horwitz B."/>
            <person name="Torres-Martinez S."/>
            <person name="Idnurm A."/>
            <person name="Herrera-Estrella A."/>
            <person name="Gabaldon T."/>
            <person name="Grigoriev I.V."/>
        </authorList>
    </citation>
    <scope>NUCLEOTIDE SEQUENCE [LARGE SCALE GENOMIC DNA]</scope>
    <source>
        <strain evidence="3">NRRL 1555(-)</strain>
    </source>
</reference>
<dbReference type="InParanoid" id="A0A162ZLT5"/>
<dbReference type="VEuPathDB" id="FungiDB:PHYBLDRAFT_188946"/>
<feature type="compositionally biased region" description="Polar residues" evidence="1">
    <location>
        <begin position="222"/>
        <end position="232"/>
    </location>
</feature>
<protein>
    <submittedName>
        <fullName evidence="2">Uncharacterized protein</fullName>
    </submittedName>
</protein>
<dbReference type="EMBL" id="KV440998">
    <property type="protein sequence ID" value="OAD67681.1"/>
    <property type="molecule type" value="Genomic_DNA"/>
</dbReference>
<accession>A0A162ZLT5</accession>
<dbReference type="InterPro" id="IPR036322">
    <property type="entry name" value="WD40_repeat_dom_sf"/>
</dbReference>
<feature type="compositionally biased region" description="Low complexity" evidence="1">
    <location>
        <begin position="195"/>
        <end position="216"/>
    </location>
</feature>
<evidence type="ECO:0000313" key="2">
    <source>
        <dbReference type="EMBL" id="OAD67681.1"/>
    </source>
</evidence>
<dbReference type="SUPFAM" id="SSF50978">
    <property type="entry name" value="WD40 repeat-like"/>
    <property type="match status" value="1"/>
</dbReference>
<dbReference type="AlphaFoldDB" id="A0A162ZLT5"/>
<dbReference type="InterPro" id="IPR015943">
    <property type="entry name" value="WD40/YVTN_repeat-like_dom_sf"/>
</dbReference>
<evidence type="ECO:0000256" key="1">
    <source>
        <dbReference type="SAM" id="MobiDB-lite"/>
    </source>
</evidence>
<evidence type="ECO:0000313" key="3">
    <source>
        <dbReference type="Proteomes" id="UP000077315"/>
    </source>
</evidence>
<sequence length="644" mass="73071">MADTTNKRPKTSDSDSSDIESDSDYSLDYEFLGPRDPNYRDSDDADSDCSELSEELPSRPLGFDMWDEDLHSTNDYTWQSNDIRLTHFVRHHHAATNQTGPSFWRKDRGWPRQLPASRSTTNHDQSANAMCLVVSNYGVDEQLYAVYRDRILESGSPSRTTRSTKNKKIASPRQTTWLETPSNHSLVLPPPPPISSSLAPISAKSQSQSQSQLSQSEKFNETHASSVHPTTQPKRHISQPKLTTDPCLAKFKRFTKYVRRQDYPAVPLGEAYLPLGFEPLCLAQKYGYMAIGGIEGEFELYCCMDRKQPIKIWGTKFKGKNNIMLMTNSVQIVRWEISPGKYEHLLIVCVNEAGVLIYTLPPHHHCAQSSHSTQSSLAPAAAKQHTHLRHFDRVPINDAQVSPNGKHMACVGDDYAVFLLDIQLARNSVLFGSPTKLPICPNSLSSFSATKPAPAYSSQYVAWNTSSTQFAHTSDSHHCVLVWDVAQQHIIRTIDSAGYTYAIQFHPHLENMLVFTNRYGYFHTVQWQDNHSPARHEISLVSFRGEKDRRLRILAKINGIQWSHHGKCLYVSTKRRILAYELQMFAHKVPSLASIASHQAKEHLATKFSLKRKRSWQSPDHPHWKSIPLSVKEELFREASLSSH</sequence>
<dbReference type="Gene3D" id="2.130.10.10">
    <property type="entry name" value="YVTN repeat-like/Quinoprotein amine dehydrogenase"/>
    <property type="match status" value="1"/>
</dbReference>
<dbReference type="PANTHER" id="PTHR43991:SF9">
    <property type="entry name" value="DUF2415 DOMAIN-CONTAINING PROTEIN"/>
    <property type="match status" value="1"/>
</dbReference>
<organism evidence="2 3">
    <name type="scientific">Phycomyces blakesleeanus (strain ATCC 8743b / DSM 1359 / FGSC 10004 / NBRC 33097 / NRRL 1555)</name>
    <dbReference type="NCBI Taxonomy" id="763407"/>
    <lineage>
        <taxon>Eukaryota</taxon>
        <taxon>Fungi</taxon>
        <taxon>Fungi incertae sedis</taxon>
        <taxon>Mucoromycota</taxon>
        <taxon>Mucoromycotina</taxon>
        <taxon>Mucoromycetes</taxon>
        <taxon>Mucorales</taxon>
        <taxon>Phycomycetaceae</taxon>
        <taxon>Phycomyces</taxon>
    </lineage>
</organism>
<gene>
    <name evidence="2" type="ORF">PHYBLDRAFT_188946</name>
</gene>